<feature type="domain" description="AB hydrolase-1" evidence="1">
    <location>
        <begin position="147"/>
        <end position="388"/>
    </location>
</feature>
<accession>A0A1G7UVR7</accession>
<reference evidence="2 3" key="1">
    <citation type="submission" date="2016-10" db="EMBL/GenBank/DDBJ databases">
        <authorList>
            <person name="de Groot N.N."/>
        </authorList>
    </citation>
    <scope>NUCLEOTIDE SEQUENCE [LARGE SCALE GENOMIC DNA]</scope>
    <source>
        <strain evidence="2 3">DSM 25584</strain>
    </source>
</reference>
<protein>
    <submittedName>
        <fullName evidence="2">Polyhydroxyalkanoate synthase</fullName>
    </submittedName>
</protein>
<dbReference type="PANTHER" id="PTHR36837:SF2">
    <property type="entry name" value="POLY(3-HYDROXYALKANOATE) POLYMERASE SUBUNIT PHAC"/>
    <property type="match status" value="1"/>
</dbReference>
<evidence type="ECO:0000313" key="3">
    <source>
        <dbReference type="Proteomes" id="UP000199415"/>
    </source>
</evidence>
<dbReference type="InterPro" id="IPR029058">
    <property type="entry name" value="AB_hydrolase_fold"/>
</dbReference>
<dbReference type="OrthoDB" id="9767934at2"/>
<dbReference type="Proteomes" id="UP000199415">
    <property type="component" value="Unassembled WGS sequence"/>
</dbReference>
<proteinExistence type="predicted"/>
<dbReference type="Pfam" id="PF00561">
    <property type="entry name" value="Abhydrolase_1"/>
    <property type="match status" value="1"/>
</dbReference>
<gene>
    <name evidence="2" type="ORF">SAMN05216241_11724</name>
</gene>
<dbReference type="STRING" id="1082479.SAMN05216241_11724"/>
<dbReference type="InterPro" id="IPR000073">
    <property type="entry name" value="AB_hydrolase_1"/>
</dbReference>
<dbReference type="AlphaFoldDB" id="A0A1G7UVR7"/>
<dbReference type="InterPro" id="IPR051321">
    <property type="entry name" value="PHA/PHB_synthase"/>
</dbReference>
<evidence type="ECO:0000259" key="1">
    <source>
        <dbReference type="Pfam" id="PF00561"/>
    </source>
</evidence>
<dbReference type="PANTHER" id="PTHR36837">
    <property type="entry name" value="POLY(3-HYDROXYALKANOATE) POLYMERASE SUBUNIT PHAC"/>
    <property type="match status" value="1"/>
</dbReference>
<dbReference type="EMBL" id="FNCE01000017">
    <property type="protein sequence ID" value="SDG51587.1"/>
    <property type="molecule type" value="Genomic_DNA"/>
</dbReference>
<keyword evidence="3" id="KW-1185">Reference proteome</keyword>
<dbReference type="SUPFAM" id="SSF53474">
    <property type="entry name" value="alpha/beta-Hydrolases"/>
    <property type="match status" value="1"/>
</dbReference>
<dbReference type="Gene3D" id="3.40.50.1820">
    <property type="entry name" value="alpha/beta hydrolase"/>
    <property type="match status" value="1"/>
</dbReference>
<name>A0A1G7UVR7_9PROT</name>
<evidence type="ECO:0000313" key="2">
    <source>
        <dbReference type="EMBL" id="SDG51587.1"/>
    </source>
</evidence>
<organism evidence="2 3">
    <name type="scientific">Limimonas halophila</name>
    <dbReference type="NCBI Taxonomy" id="1082479"/>
    <lineage>
        <taxon>Bacteria</taxon>
        <taxon>Pseudomonadati</taxon>
        <taxon>Pseudomonadota</taxon>
        <taxon>Alphaproteobacteria</taxon>
        <taxon>Rhodospirillales</taxon>
        <taxon>Rhodovibrionaceae</taxon>
        <taxon>Limimonas</taxon>
    </lineage>
</organism>
<sequence length="422" mass="44891">MTEAAGPPRQGPRPLPVHLAAALTTWTTSAAVWPLWKSGSLPSSPQVAETAARLRTDLADADPVAFNAALQRSLIARQHALLDGIEAYRSHPYRRDIAEPPAIWREGTTRLLDYGAVPGGPGSDAPAILAIPSLINRAYILDLKADTSLLRHLAASGLRPLLVDWDAPGEVERGFDLTAYIAGRLEAALDAAREAAGGRPLVVLGYCMGGLLALALAQRRPRDVAGLALLATPWDFHATNPGQARLAAQAATAMEPLMQTMGELPTDAVQTFFAGLDPMTAARKFTAFARMPGGKRAERFVAVEDWLNDGVPLAAPAARACLHGWYGANTPARGQWRVAGRPVDPAAVRCPAFALVPRADRIVPPESALALTQQLADVRVETPELGHIGMVTSSRAADAAWKPLRDWLHATLGTAAPIVQRT</sequence>